<name>A0A1T5I563_9GAMM</name>
<organism evidence="1 2">
    <name type="scientific">Photobacterium piscicola</name>
    <dbReference type="NCBI Taxonomy" id="1378299"/>
    <lineage>
        <taxon>Bacteria</taxon>
        <taxon>Pseudomonadati</taxon>
        <taxon>Pseudomonadota</taxon>
        <taxon>Gammaproteobacteria</taxon>
        <taxon>Vibrionales</taxon>
        <taxon>Vibrionaceae</taxon>
        <taxon>Photobacterium</taxon>
    </lineage>
</organism>
<evidence type="ECO:0000313" key="1">
    <source>
        <dbReference type="EMBL" id="SKC34258.1"/>
    </source>
</evidence>
<gene>
    <name evidence="1" type="ORF">CZ809_03870</name>
</gene>
<protein>
    <submittedName>
        <fullName evidence="1">Uncharacterized protein</fullName>
    </submittedName>
</protein>
<evidence type="ECO:0000313" key="2">
    <source>
        <dbReference type="Proteomes" id="UP000189966"/>
    </source>
</evidence>
<dbReference type="EMBL" id="FUZI01000014">
    <property type="protein sequence ID" value="SKC34258.1"/>
    <property type="molecule type" value="Genomic_DNA"/>
</dbReference>
<proteinExistence type="predicted"/>
<dbReference type="RefSeq" id="WP_080159143.1">
    <property type="nucleotide sequence ID" value="NZ_FUZI01000014.1"/>
</dbReference>
<reference evidence="1 2" key="1">
    <citation type="submission" date="2017-02" db="EMBL/GenBank/DDBJ databases">
        <authorList>
            <person name="Peterson S.W."/>
        </authorList>
    </citation>
    <scope>NUCLEOTIDE SEQUENCE [LARGE SCALE GENOMIC DNA]</scope>
    <source>
        <strain evidence="2">type strain: NCCB 100098</strain>
    </source>
</reference>
<dbReference type="Proteomes" id="UP000189966">
    <property type="component" value="Unassembled WGS sequence"/>
</dbReference>
<accession>A0A1T5I563</accession>
<sequence>MIITQWFSLFEKTEKIVILKNKMNNVRIQLVKAVQHDNYEQRDELLKIYEVLLIEFESVQTSSKINE</sequence>
<dbReference type="AlphaFoldDB" id="A0A1T5I563"/>